<dbReference type="SMART" id="SM00028">
    <property type="entry name" value="TPR"/>
    <property type="match status" value="2"/>
</dbReference>
<dbReference type="PROSITE" id="PS50005">
    <property type="entry name" value="TPR"/>
    <property type="match status" value="1"/>
</dbReference>
<dbReference type="PROSITE" id="PS51123">
    <property type="entry name" value="OMPA_2"/>
    <property type="match status" value="1"/>
</dbReference>
<dbReference type="PANTHER" id="PTHR36842">
    <property type="entry name" value="PROTEIN TOLB HOMOLOG"/>
    <property type="match status" value="1"/>
</dbReference>
<name>A0A6P1NUS8_9BACT</name>
<keyword evidence="7" id="KW-1185">Reference proteome</keyword>
<evidence type="ECO:0000256" key="3">
    <source>
        <dbReference type="PROSITE-ProRule" id="PRU00473"/>
    </source>
</evidence>
<dbReference type="InterPro" id="IPR019734">
    <property type="entry name" value="TPR_rpt"/>
</dbReference>
<dbReference type="Pfam" id="PF00691">
    <property type="entry name" value="OmpA"/>
    <property type="match status" value="1"/>
</dbReference>
<feature type="chain" id="PRO_5027012499" evidence="4">
    <location>
        <begin position="20"/>
        <end position="687"/>
    </location>
</feature>
<gene>
    <name evidence="6" type="ORF">GU926_00930</name>
</gene>
<dbReference type="Gene3D" id="2.60.40.1120">
    <property type="entry name" value="Carboxypeptidase-like, regulatory domain"/>
    <property type="match status" value="1"/>
</dbReference>
<dbReference type="KEGG" id="nib:GU926_00930"/>
<evidence type="ECO:0000259" key="5">
    <source>
        <dbReference type="PROSITE" id="PS51123"/>
    </source>
</evidence>
<dbReference type="InterPro" id="IPR011659">
    <property type="entry name" value="WD40"/>
</dbReference>
<dbReference type="InterPro" id="IPR036737">
    <property type="entry name" value="OmpA-like_sf"/>
</dbReference>
<dbReference type="EMBL" id="CP047897">
    <property type="protein sequence ID" value="QHL86084.1"/>
    <property type="molecule type" value="Genomic_DNA"/>
</dbReference>
<keyword evidence="4" id="KW-0732">Signal</keyword>
<comment type="similarity">
    <text evidence="1">Belongs to the TolB family.</text>
</comment>
<dbReference type="SUPFAM" id="SSF48452">
    <property type="entry name" value="TPR-like"/>
    <property type="match status" value="1"/>
</dbReference>
<accession>A0A6P1NUS8</accession>
<feature type="repeat" description="TPR" evidence="2">
    <location>
        <begin position="84"/>
        <end position="117"/>
    </location>
</feature>
<dbReference type="Pfam" id="PF07676">
    <property type="entry name" value="PD40"/>
    <property type="match status" value="4"/>
</dbReference>
<dbReference type="InterPro" id="IPR011042">
    <property type="entry name" value="6-blade_b-propeller_TolB-like"/>
</dbReference>
<evidence type="ECO:0000256" key="2">
    <source>
        <dbReference type="PROSITE-ProRule" id="PRU00339"/>
    </source>
</evidence>
<dbReference type="SUPFAM" id="SSF103088">
    <property type="entry name" value="OmpA-like"/>
    <property type="match status" value="1"/>
</dbReference>
<proteinExistence type="inferred from homology"/>
<dbReference type="Gene3D" id="2.120.10.30">
    <property type="entry name" value="TolB, C-terminal domain"/>
    <property type="match status" value="1"/>
</dbReference>
<dbReference type="SUPFAM" id="SSF82171">
    <property type="entry name" value="DPP6 N-terminal domain-like"/>
    <property type="match status" value="1"/>
</dbReference>
<keyword evidence="2" id="KW-0802">TPR repeat</keyword>
<evidence type="ECO:0000256" key="1">
    <source>
        <dbReference type="ARBA" id="ARBA00009820"/>
    </source>
</evidence>
<evidence type="ECO:0000313" key="7">
    <source>
        <dbReference type="Proteomes" id="UP000464214"/>
    </source>
</evidence>
<dbReference type="Gene3D" id="1.25.40.10">
    <property type="entry name" value="Tetratricopeptide repeat domain"/>
    <property type="match status" value="1"/>
</dbReference>
<dbReference type="InterPro" id="IPR006665">
    <property type="entry name" value="OmpA-like"/>
</dbReference>
<keyword evidence="3" id="KW-0472">Membrane</keyword>
<dbReference type="Gene3D" id="3.30.1330.60">
    <property type="entry name" value="OmpA-like domain"/>
    <property type="match status" value="1"/>
</dbReference>
<feature type="signal peptide" evidence="4">
    <location>
        <begin position="1"/>
        <end position="19"/>
    </location>
</feature>
<feature type="domain" description="OmpA-like" evidence="5">
    <location>
        <begin position="577"/>
        <end position="687"/>
    </location>
</feature>
<reference evidence="6 7" key="1">
    <citation type="submission" date="2020-01" db="EMBL/GenBank/DDBJ databases">
        <authorList>
            <person name="Kim M."/>
        </authorList>
    </citation>
    <scope>NUCLEOTIDE SEQUENCE [LARGE SCALE GENOMIC DNA]</scope>
    <source>
        <strain evidence="6 7">BT10</strain>
    </source>
</reference>
<dbReference type="Proteomes" id="UP000464214">
    <property type="component" value="Chromosome"/>
</dbReference>
<dbReference type="AlphaFoldDB" id="A0A6P1NUS8"/>
<organism evidence="6 7">
    <name type="scientific">Nibribacter ruber</name>
    <dbReference type="NCBI Taxonomy" id="2698458"/>
    <lineage>
        <taxon>Bacteria</taxon>
        <taxon>Pseudomonadati</taxon>
        <taxon>Bacteroidota</taxon>
        <taxon>Cytophagia</taxon>
        <taxon>Cytophagales</taxon>
        <taxon>Hymenobacteraceae</taxon>
        <taxon>Nibribacter</taxon>
    </lineage>
</organism>
<dbReference type="CDD" id="cd07185">
    <property type="entry name" value="OmpA_C-like"/>
    <property type="match status" value="1"/>
</dbReference>
<dbReference type="GO" id="GO:0016020">
    <property type="term" value="C:membrane"/>
    <property type="evidence" value="ECO:0007669"/>
    <property type="project" value="UniProtKB-UniRule"/>
</dbReference>
<evidence type="ECO:0000256" key="4">
    <source>
        <dbReference type="SAM" id="SignalP"/>
    </source>
</evidence>
<protein>
    <submittedName>
        <fullName evidence="6">OmpA family protein</fullName>
    </submittedName>
</protein>
<evidence type="ECO:0000313" key="6">
    <source>
        <dbReference type="EMBL" id="QHL86084.1"/>
    </source>
</evidence>
<dbReference type="InterPro" id="IPR011990">
    <property type="entry name" value="TPR-like_helical_dom_sf"/>
</dbReference>
<dbReference type="PANTHER" id="PTHR36842:SF1">
    <property type="entry name" value="PROTEIN TOLB"/>
    <property type="match status" value="1"/>
</dbReference>
<sequence>MKKLPFLLACALSAHLATAQNVEFVKENFPQNKEGFKEAKKRLDEGNDIFAATSKKTDDAYRKKFYKDAIAPYLDAYAVNPNNAVLNYRLGVAYLFSDQKAKALPYLEKAKKLNPAIDPELSFYLARAYQMNLEWQKATTDYKKYLATLSTDKGRAKVDVVNKYIRECLSGEKLQKKPVRVFIDNAGEALNSKFADTQPVVSADETVLLFSSRREMMPDGKAQPEKPKVPHDDIYISTKVNGQWTAAKPLDSKINTDKNEQVVAISPDGQRFLFVSDENEGNVFECVLKGKEWDKPEGFGKEINSNGRESWATYSYDGKTIYFVSDRENGIGKGDIYFTTLDAKGNWSKPVNAGPKINTAYEEGSVFMMPDGKTLYFSSEGHNSMGGFDLFKSVLENGQWSEPENLGYPINTPDDDVFLSITANGRYGYMASNRLEKSQGESDLYRITFLGAEKHMVLSTEDDLIASTSLQVAQPVQLPALDLKTPQSILVEGAVLDAKTQKPLEATVEVIDNARKEVIATFTTNSATGKYLVSLPAGKNYGLAIRKDDYVFYSENFQLPAASTFRQVHQPVKLQPLEPGSTLAMQNIFFEEGKAILLPESTHELKALVALLNDKKSLRVEVAGLTLSKDAPQPLSESRAKAILDYLVANGINVKRLQAKGYAYGEPAAETPGTAKDVRLELRFLSK</sequence>
<dbReference type="RefSeq" id="WP_160688121.1">
    <property type="nucleotide sequence ID" value="NZ_CP047897.1"/>
</dbReference>